<evidence type="ECO:0000256" key="9">
    <source>
        <dbReference type="ARBA" id="ARBA00022801"/>
    </source>
</evidence>
<keyword evidence="8" id="KW-0479">Metal-binding</keyword>
<gene>
    <name evidence="15" type="primary">LOC108714956</name>
</gene>
<dbReference type="PRINTS" id="PR02086">
    <property type="entry name" value="PUTNUCHARBI1"/>
</dbReference>
<organism evidence="14 15">
    <name type="scientific">Xenopus laevis</name>
    <name type="common">African clawed frog</name>
    <dbReference type="NCBI Taxonomy" id="8355"/>
    <lineage>
        <taxon>Eukaryota</taxon>
        <taxon>Metazoa</taxon>
        <taxon>Chordata</taxon>
        <taxon>Craniata</taxon>
        <taxon>Vertebrata</taxon>
        <taxon>Euteleostomi</taxon>
        <taxon>Amphibia</taxon>
        <taxon>Batrachia</taxon>
        <taxon>Anura</taxon>
        <taxon>Pipoidea</taxon>
        <taxon>Pipidae</taxon>
        <taxon>Xenopodinae</taxon>
        <taxon>Xenopus</taxon>
        <taxon>Xenopus</taxon>
    </lineage>
</organism>
<comment type="cofactor">
    <cofactor evidence="1">
        <name>a divalent metal cation</name>
        <dbReference type="ChEBI" id="CHEBI:60240"/>
    </cofactor>
</comment>
<dbReference type="GO" id="GO:0016787">
    <property type="term" value="F:hydrolase activity"/>
    <property type="evidence" value="ECO:0007669"/>
    <property type="project" value="UniProtKB-KW"/>
</dbReference>
<keyword evidence="9" id="KW-0378">Hydrolase</keyword>
<keyword evidence="14" id="KW-1185">Reference proteome</keyword>
<dbReference type="KEGG" id="xla:108714956"/>
<proteinExistence type="inferred from homology"/>
<evidence type="ECO:0000256" key="11">
    <source>
        <dbReference type="ARBA" id="ARBA00030126"/>
    </source>
</evidence>
<dbReference type="GO" id="GO:0005634">
    <property type="term" value="C:nucleus"/>
    <property type="evidence" value="ECO:0007669"/>
    <property type="project" value="UniProtKB-SubCell"/>
</dbReference>
<evidence type="ECO:0000256" key="6">
    <source>
        <dbReference type="ARBA" id="ARBA00022490"/>
    </source>
</evidence>
<evidence type="ECO:0000259" key="13">
    <source>
        <dbReference type="Pfam" id="PF13359"/>
    </source>
</evidence>
<name>A0A8J0V9F3_XENLA</name>
<dbReference type="GO" id="GO:0046872">
    <property type="term" value="F:metal ion binding"/>
    <property type="evidence" value="ECO:0007669"/>
    <property type="project" value="UniProtKB-KW"/>
</dbReference>
<comment type="subcellular location">
    <subcellularLocation>
        <location evidence="3">Cytoplasm</location>
    </subcellularLocation>
    <subcellularLocation>
        <location evidence="2">Nucleus</location>
    </subcellularLocation>
</comment>
<evidence type="ECO:0000256" key="4">
    <source>
        <dbReference type="ARBA" id="ARBA00006958"/>
    </source>
</evidence>
<dbReference type="PANTHER" id="PTHR22930:SF267">
    <property type="entry name" value="NUCLEASE HARBI1-RELATED"/>
    <property type="match status" value="1"/>
</dbReference>
<evidence type="ECO:0000256" key="5">
    <source>
        <dbReference type="ARBA" id="ARBA00015519"/>
    </source>
</evidence>
<dbReference type="InterPro" id="IPR027806">
    <property type="entry name" value="HARBI1_dom"/>
</dbReference>
<dbReference type="GO" id="GO:0004518">
    <property type="term" value="F:nuclease activity"/>
    <property type="evidence" value="ECO:0007669"/>
    <property type="project" value="UniProtKB-KW"/>
</dbReference>
<dbReference type="InterPro" id="IPR045249">
    <property type="entry name" value="HARBI1-like"/>
</dbReference>
<sequence>MNAFQEDILDAAVGIFILRSRYRRQHRRNVRLPPIEPIIRPRIFRERLAMLDKLSDGKIVSMFRLKREAILELYAHISEDTEPLMGRSHAVPGMCKLLAVLYLVANGSFQHVIYQVIGISQSSMSRIIPQVFDAILKLTRNYIYFPSNNEAWQALKLGFYQLGGMPNVLGAIDCTHVMIVPPRANEEQFRNRKNTHSISVQVVCDYKMQILSVCSGFPGSCHDSFILQQSALREKFVSGNMPDGWLVGDAGYGCQPWMLTPLLNPENQPEMQYNLAHRKTRGVIERTFGVLKSRFRCLDKSGGWLLYDPNSSVATIHELELKKYINVV</sequence>
<dbReference type="GO" id="GO:0005737">
    <property type="term" value="C:cytoplasm"/>
    <property type="evidence" value="ECO:0007669"/>
    <property type="project" value="UniProtKB-SubCell"/>
</dbReference>
<reference evidence="15" key="1">
    <citation type="submission" date="2025-08" db="UniProtKB">
        <authorList>
            <consortium name="RefSeq"/>
        </authorList>
    </citation>
    <scope>IDENTIFICATION</scope>
    <source>
        <strain evidence="15">J_2021</strain>
        <tissue evidence="15">Erythrocytes</tissue>
    </source>
</reference>
<dbReference type="PANTHER" id="PTHR22930">
    <property type="match status" value="1"/>
</dbReference>
<keyword evidence="6" id="KW-0963">Cytoplasm</keyword>
<evidence type="ECO:0000256" key="7">
    <source>
        <dbReference type="ARBA" id="ARBA00022722"/>
    </source>
</evidence>
<evidence type="ECO:0000313" key="14">
    <source>
        <dbReference type="Proteomes" id="UP000186698"/>
    </source>
</evidence>
<evidence type="ECO:0000256" key="10">
    <source>
        <dbReference type="ARBA" id="ARBA00023242"/>
    </source>
</evidence>
<evidence type="ECO:0000256" key="1">
    <source>
        <dbReference type="ARBA" id="ARBA00001968"/>
    </source>
</evidence>
<comment type="similarity">
    <text evidence="4">Belongs to the HARBI1 family.</text>
</comment>
<evidence type="ECO:0000256" key="12">
    <source>
        <dbReference type="ARBA" id="ARBA00045850"/>
    </source>
</evidence>
<evidence type="ECO:0000256" key="2">
    <source>
        <dbReference type="ARBA" id="ARBA00004123"/>
    </source>
</evidence>
<dbReference type="AlphaFoldDB" id="A0A8J0V9F3"/>
<keyword evidence="7" id="KW-0540">Nuclease</keyword>
<evidence type="ECO:0000313" key="15">
    <source>
        <dbReference type="RefSeq" id="XP_018115317.1"/>
    </source>
</evidence>
<dbReference type="RefSeq" id="XP_018115317.1">
    <property type="nucleotide sequence ID" value="XM_018259828.1"/>
</dbReference>
<protein>
    <recommendedName>
        <fullName evidence="5">Putative nuclease HARBI1</fullName>
    </recommendedName>
    <alternativeName>
        <fullName evidence="11">Harbinger transposase-derived nuclease</fullName>
    </alternativeName>
</protein>
<dbReference type="InterPro" id="IPR026103">
    <property type="entry name" value="HARBI1_animal"/>
</dbReference>
<feature type="domain" description="DDE Tnp4" evidence="13">
    <location>
        <begin position="172"/>
        <end position="300"/>
    </location>
</feature>
<evidence type="ECO:0000256" key="3">
    <source>
        <dbReference type="ARBA" id="ARBA00004496"/>
    </source>
</evidence>
<dbReference type="OrthoDB" id="9946389at2759"/>
<dbReference type="Pfam" id="PF13359">
    <property type="entry name" value="DDE_Tnp_4"/>
    <property type="match status" value="1"/>
</dbReference>
<accession>A0A8J0V9F3</accession>
<comment type="function">
    <text evidence="12">Transposase-derived protein that may have nuclease activity. Does not have transposase activity.</text>
</comment>
<evidence type="ECO:0000256" key="8">
    <source>
        <dbReference type="ARBA" id="ARBA00022723"/>
    </source>
</evidence>
<keyword evidence="10" id="KW-0539">Nucleus</keyword>
<dbReference type="GeneID" id="108714956"/>
<dbReference type="Proteomes" id="UP000186698">
    <property type="component" value="Chromosome 4S"/>
</dbReference>